<name>A0ABY3WFF8_9ACTN</name>
<sequence>MLVGMRWASSEEAVAALATGAAEETVTTAATRATEDTVTATATRATEDTVTTAATRATEEAVTATATGTAEDAVAALAARAAEEAVTTTATRTAEEAVTTTATRTAEEAIATTATRTGLDVGGMVGDGHRRRGGLRGRHSGGWKEAPADHCRRGENRGEAKAPAPGADIVVGVDFTSHGFSSSIQGIFCWPDNSRPLTVGFFSLR</sequence>
<dbReference type="EMBL" id="CP071872">
    <property type="protein sequence ID" value="UNM10376.1"/>
    <property type="molecule type" value="Genomic_DNA"/>
</dbReference>
<feature type="compositionally biased region" description="Basic residues" evidence="1">
    <location>
        <begin position="129"/>
        <end position="141"/>
    </location>
</feature>
<organism evidence="2 3">
    <name type="scientific">Streptomyces formicae</name>
    <dbReference type="NCBI Taxonomy" id="1616117"/>
    <lineage>
        <taxon>Bacteria</taxon>
        <taxon>Bacillati</taxon>
        <taxon>Actinomycetota</taxon>
        <taxon>Actinomycetes</taxon>
        <taxon>Kitasatosporales</taxon>
        <taxon>Streptomycetaceae</taxon>
        <taxon>Streptomyces</taxon>
    </lineage>
</organism>
<evidence type="ECO:0000313" key="2">
    <source>
        <dbReference type="EMBL" id="UNM10376.1"/>
    </source>
</evidence>
<dbReference type="Proteomes" id="UP000828924">
    <property type="component" value="Chromosome"/>
</dbReference>
<accession>A0ABY3WFF8</accession>
<feature type="region of interest" description="Disordered" evidence="1">
    <location>
        <begin position="120"/>
        <end position="163"/>
    </location>
</feature>
<reference evidence="2 3" key="1">
    <citation type="submission" date="2021-03" db="EMBL/GenBank/DDBJ databases">
        <title>Complete genome of Streptomyces formicae strain 1H-GS9 (DSM 100524).</title>
        <authorList>
            <person name="Atanasov K.E."/>
            <person name="Altabella T."/>
            <person name="Ferrer A."/>
        </authorList>
    </citation>
    <scope>NUCLEOTIDE SEQUENCE [LARGE SCALE GENOMIC DNA]</scope>
    <source>
        <strain evidence="2 3">1H-GS9</strain>
    </source>
</reference>
<proteinExistence type="predicted"/>
<evidence type="ECO:0000313" key="3">
    <source>
        <dbReference type="Proteomes" id="UP000828924"/>
    </source>
</evidence>
<dbReference type="RefSeq" id="WP_242328880.1">
    <property type="nucleotide sequence ID" value="NZ_CP071872.1"/>
</dbReference>
<evidence type="ECO:0000256" key="1">
    <source>
        <dbReference type="SAM" id="MobiDB-lite"/>
    </source>
</evidence>
<gene>
    <name evidence="2" type="ORF">J4032_01610</name>
</gene>
<keyword evidence="3" id="KW-1185">Reference proteome</keyword>
<protein>
    <submittedName>
        <fullName evidence="2">Uncharacterized protein</fullName>
    </submittedName>
</protein>
<feature type="compositionally biased region" description="Basic and acidic residues" evidence="1">
    <location>
        <begin position="146"/>
        <end position="160"/>
    </location>
</feature>